<dbReference type="InterPro" id="IPR003615">
    <property type="entry name" value="HNH_nuc"/>
</dbReference>
<evidence type="ECO:0000313" key="2">
    <source>
        <dbReference type="EMBL" id="QNP56050.1"/>
    </source>
</evidence>
<dbReference type="Proteomes" id="UP000516117">
    <property type="component" value="Chromosome"/>
</dbReference>
<keyword evidence="3" id="KW-1185">Reference proteome</keyword>
<gene>
    <name evidence="2" type="ORF">H9L22_00485</name>
</gene>
<dbReference type="Pfam" id="PF02720">
    <property type="entry name" value="DUF222"/>
    <property type="match status" value="1"/>
</dbReference>
<accession>A0A7H0H684</accession>
<dbReference type="CDD" id="cd00085">
    <property type="entry name" value="HNHc"/>
    <property type="match status" value="1"/>
</dbReference>
<feature type="domain" description="DUF222" evidence="1">
    <location>
        <begin position="37"/>
        <end position="335"/>
    </location>
</feature>
<evidence type="ECO:0000259" key="1">
    <source>
        <dbReference type="Pfam" id="PF02720"/>
    </source>
</evidence>
<organism evidence="2 3">
    <name type="scientific">Tessaracoccus defluvii</name>
    <dbReference type="NCBI Taxonomy" id="1285901"/>
    <lineage>
        <taxon>Bacteria</taxon>
        <taxon>Bacillati</taxon>
        <taxon>Actinomycetota</taxon>
        <taxon>Actinomycetes</taxon>
        <taxon>Propionibacteriales</taxon>
        <taxon>Propionibacteriaceae</taxon>
        <taxon>Tessaracoccus</taxon>
    </lineage>
</organism>
<sequence length="374" mass="40771">MDGTAAARIEEFIEHLETGLAALRIHDRAEALTLIERLEQVTGRITGTRLALIQQAAITSAAGDELDHRLHSSNRATIRQVRGDIRLARELETRYPLLLEALRDGKLSEAQARAIMTGLNPLQLTETQSVRCQTELIGYATQFDPNELLALATRMTEVIDPDHADATDAARAERDARVAHANRSLTIAPDHHGSMLLRGRLPLADGELLLAQLAALMPSAESYTHTGERPTPAAKRADALARLCTVAANSRELPAHGGDRPHVIVTLDYDTLLTGLGKAEVLDTGMRISAREARRLACDADLIPMVLGGGSRPLDVGRSRRYFTKAISTALAIRDRGCAFPGCDAPPSACDRHHTQPWKAGEVRDCFRTKSPHR</sequence>
<dbReference type="EMBL" id="CP060789">
    <property type="protein sequence ID" value="QNP56050.1"/>
    <property type="molecule type" value="Genomic_DNA"/>
</dbReference>
<protein>
    <submittedName>
        <fullName evidence="2">DUF222 domain-containing protein</fullName>
    </submittedName>
</protein>
<proteinExistence type="predicted"/>
<dbReference type="InterPro" id="IPR003870">
    <property type="entry name" value="DUF222"/>
</dbReference>
<name>A0A7H0H684_9ACTN</name>
<dbReference type="AlphaFoldDB" id="A0A7H0H684"/>
<evidence type="ECO:0000313" key="3">
    <source>
        <dbReference type="Proteomes" id="UP000516117"/>
    </source>
</evidence>
<dbReference type="KEGG" id="tdf:H9L22_00485"/>
<reference evidence="2 3" key="1">
    <citation type="submission" date="2020-08" db="EMBL/GenBank/DDBJ databases">
        <title>Genome sequence of Tessaracoccus defluvii JCM 17540T.</title>
        <authorList>
            <person name="Hyun D.-W."/>
            <person name="Bae J.-W."/>
        </authorList>
    </citation>
    <scope>NUCLEOTIDE SEQUENCE [LARGE SCALE GENOMIC DNA]</scope>
    <source>
        <strain evidence="2 3">JCM 17540</strain>
    </source>
</reference>
<dbReference type="RefSeq" id="WP_187721169.1">
    <property type="nucleotide sequence ID" value="NZ_CP060789.1"/>
</dbReference>